<comment type="caution">
    <text evidence="2">The sequence shown here is derived from an EMBL/GenBank/DDBJ whole genome shotgun (WGS) entry which is preliminary data.</text>
</comment>
<evidence type="ECO:0000259" key="1">
    <source>
        <dbReference type="Pfam" id="PF06568"/>
    </source>
</evidence>
<dbReference type="EMBL" id="AZQQ01000090">
    <property type="protein sequence ID" value="KDD67300.1"/>
    <property type="molecule type" value="Genomic_DNA"/>
</dbReference>
<sequence length="81" mass="9264">MNSLSDVRLTLHSQELAAGQINGAREAVMRNAPSGLGRWGLFWHRLHTRKALLELTTEQLKDIGLSREQAREEGLKPFWRL</sequence>
<protein>
    <recommendedName>
        <fullName evidence="1">YjiS-like domain-containing protein</fullName>
    </recommendedName>
</protein>
<evidence type="ECO:0000313" key="2">
    <source>
        <dbReference type="EMBL" id="KDD67300.1"/>
    </source>
</evidence>
<reference evidence="2 3" key="1">
    <citation type="submission" date="2013-12" db="EMBL/GenBank/DDBJ databases">
        <authorList>
            <person name="Formusa P.A."/>
            <person name="Habash M."/>
            <person name="Lee H."/>
            <person name="Trevors J.T."/>
        </authorList>
    </citation>
    <scope>NUCLEOTIDE SEQUENCE [LARGE SCALE GENOMIC DNA]</scope>
    <source>
        <strain evidence="2 3">PD30</strain>
    </source>
</reference>
<name>A0A059KZL8_9PSED</name>
<gene>
    <name evidence="2" type="ORF">V466_20330</name>
</gene>
<accession>A0A059KZL8</accession>
<feature type="domain" description="YjiS-like" evidence="1">
    <location>
        <begin position="38"/>
        <end position="71"/>
    </location>
</feature>
<dbReference type="Proteomes" id="UP000026739">
    <property type="component" value="Unassembled WGS sequence"/>
</dbReference>
<dbReference type="Pfam" id="PF06568">
    <property type="entry name" value="YjiS-like"/>
    <property type="match status" value="1"/>
</dbReference>
<dbReference type="eggNOG" id="ENOG5031TRA">
    <property type="taxonomic scope" value="Bacteria"/>
</dbReference>
<dbReference type="RefSeq" id="WP_033059383.1">
    <property type="nucleotide sequence ID" value="NZ_AZQQ01000090.1"/>
</dbReference>
<evidence type="ECO:0000313" key="3">
    <source>
        <dbReference type="Proteomes" id="UP000026739"/>
    </source>
</evidence>
<dbReference type="InterPro" id="IPR009506">
    <property type="entry name" value="YjiS-like"/>
</dbReference>
<proteinExistence type="predicted"/>
<organism evidence="2 3">
    <name type="scientific">Pseudomonas mandelii PD30</name>
    <dbReference type="NCBI Taxonomy" id="1419583"/>
    <lineage>
        <taxon>Bacteria</taxon>
        <taxon>Pseudomonadati</taxon>
        <taxon>Pseudomonadota</taxon>
        <taxon>Gammaproteobacteria</taxon>
        <taxon>Pseudomonadales</taxon>
        <taxon>Pseudomonadaceae</taxon>
        <taxon>Pseudomonas</taxon>
    </lineage>
</organism>
<dbReference type="AlphaFoldDB" id="A0A059KZL8"/>